<dbReference type="Gene3D" id="3.30.2010.10">
    <property type="entry name" value="Metalloproteases ('zincins'), catalytic domain"/>
    <property type="match status" value="1"/>
</dbReference>
<keyword evidence="3" id="KW-1185">Reference proteome</keyword>
<dbReference type="CDD" id="cd07344">
    <property type="entry name" value="M48_yhfN_like"/>
    <property type="match status" value="1"/>
</dbReference>
<dbReference type="AlphaFoldDB" id="A0A8J3IAQ9"/>
<dbReference type="GO" id="GO:0016787">
    <property type="term" value="F:hydrolase activity"/>
    <property type="evidence" value="ECO:0007669"/>
    <property type="project" value="UniProtKB-KW"/>
</dbReference>
<gene>
    <name evidence="2" type="ORF">KSX_73400</name>
</gene>
<evidence type="ECO:0000313" key="3">
    <source>
        <dbReference type="Proteomes" id="UP000612362"/>
    </source>
</evidence>
<protein>
    <submittedName>
        <fullName evidence="2">Metal-dependent hydrolase</fullName>
    </submittedName>
</protein>
<feature type="domain" description="YgjP-like metallopeptidase" evidence="1">
    <location>
        <begin position="26"/>
        <end position="235"/>
    </location>
</feature>
<dbReference type="Proteomes" id="UP000612362">
    <property type="component" value="Unassembled WGS sequence"/>
</dbReference>
<evidence type="ECO:0000259" key="1">
    <source>
        <dbReference type="Pfam" id="PF01863"/>
    </source>
</evidence>
<keyword evidence="2" id="KW-0378">Hydrolase</keyword>
<comment type="caution">
    <text evidence="2">The sequence shown here is derived from an EMBL/GenBank/DDBJ whole genome shotgun (WGS) entry which is preliminary data.</text>
</comment>
<evidence type="ECO:0000313" key="2">
    <source>
        <dbReference type="EMBL" id="GHO49177.1"/>
    </source>
</evidence>
<dbReference type="Pfam" id="PF01863">
    <property type="entry name" value="YgjP-like"/>
    <property type="match status" value="1"/>
</dbReference>
<proteinExistence type="predicted"/>
<sequence length="239" mass="28126">MSMTINSSLPFGNTIIEYCIDFAQRKTASIEVHPDQGVMVKAPEGSQLEAIEDLVHKRASWILKQQQKFASYAPQDIPRQYVSGESYRYLGRQYRLKVLERDEPSIRLERSYIYITVPDKRNTKQVQQILEQWYRDAAKAIFQERLSVCYPRIERLGVLYPTLSVRAMKTRWGSCGQSGLIILNPRLVQTPLDCIDYVLLHELCHLKEHNHSKNYYHLLDQILPNWRERREKLNKFELG</sequence>
<dbReference type="InterPro" id="IPR002725">
    <property type="entry name" value="YgjP-like_metallopeptidase"/>
</dbReference>
<dbReference type="InterPro" id="IPR053136">
    <property type="entry name" value="UTP_pyrophosphatase-like"/>
</dbReference>
<reference evidence="2" key="1">
    <citation type="submission" date="2020-10" db="EMBL/GenBank/DDBJ databases">
        <title>Taxonomic study of unclassified bacteria belonging to the class Ktedonobacteria.</title>
        <authorList>
            <person name="Yabe S."/>
            <person name="Wang C.M."/>
            <person name="Zheng Y."/>
            <person name="Sakai Y."/>
            <person name="Cavaletti L."/>
            <person name="Monciardini P."/>
            <person name="Donadio S."/>
        </authorList>
    </citation>
    <scope>NUCLEOTIDE SEQUENCE</scope>
    <source>
        <strain evidence="2">SOSP1-1</strain>
    </source>
</reference>
<dbReference type="EMBL" id="BNJF01000004">
    <property type="protein sequence ID" value="GHO49177.1"/>
    <property type="molecule type" value="Genomic_DNA"/>
</dbReference>
<dbReference type="PANTHER" id="PTHR30399">
    <property type="entry name" value="UNCHARACTERIZED PROTEIN YGJP"/>
    <property type="match status" value="1"/>
</dbReference>
<dbReference type="PANTHER" id="PTHR30399:SF1">
    <property type="entry name" value="UTP PYROPHOSPHATASE"/>
    <property type="match status" value="1"/>
</dbReference>
<name>A0A8J3IAQ9_9CHLR</name>
<organism evidence="2 3">
    <name type="scientific">Ktedonospora formicarum</name>
    <dbReference type="NCBI Taxonomy" id="2778364"/>
    <lineage>
        <taxon>Bacteria</taxon>
        <taxon>Bacillati</taxon>
        <taxon>Chloroflexota</taxon>
        <taxon>Ktedonobacteria</taxon>
        <taxon>Ktedonobacterales</taxon>
        <taxon>Ktedonobacteraceae</taxon>
        <taxon>Ktedonospora</taxon>
    </lineage>
</organism>
<accession>A0A8J3IAQ9</accession>